<comment type="caution">
    <text evidence="10">The sequence shown here is derived from an EMBL/GenBank/DDBJ whole genome shotgun (WGS) entry which is preliminary data.</text>
</comment>
<feature type="region of interest" description="Disordered" evidence="7">
    <location>
        <begin position="35"/>
        <end position="58"/>
    </location>
</feature>
<comment type="subcellular location">
    <subcellularLocation>
        <location evidence="1">Cell envelope</location>
    </subcellularLocation>
</comment>
<feature type="compositionally biased region" description="Basic and acidic residues" evidence="7">
    <location>
        <begin position="35"/>
        <end position="47"/>
    </location>
</feature>
<dbReference type="SUPFAM" id="SSF46626">
    <property type="entry name" value="Cytochrome c"/>
    <property type="match status" value="2"/>
</dbReference>
<dbReference type="EMBL" id="PVNK01000295">
    <property type="protein sequence ID" value="PRP90101.1"/>
    <property type="molecule type" value="Genomic_DNA"/>
</dbReference>
<feature type="domain" description="Cytochrome c" evidence="9">
    <location>
        <begin position="241"/>
        <end position="394"/>
    </location>
</feature>
<dbReference type="InterPro" id="IPR051395">
    <property type="entry name" value="Cytochrome_c_Peroxidase/MauG"/>
</dbReference>
<protein>
    <submittedName>
        <fullName evidence="10">Cytochrome c551 peroxidase</fullName>
        <ecNumber evidence="10">1.11.1.5</ecNumber>
    </submittedName>
</protein>
<name>A0A2S9XBN6_9BACT</name>
<evidence type="ECO:0000256" key="2">
    <source>
        <dbReference type="ARBA" id="ARBA00022617"/>
    </source>
</evidence>
<dbReference type="GO" id="GO:0009055">
    <property type="term" value="F:electron transfer activity"/>
    <property type="evidence" value="ECO:0007669"/>
    <property type="project" value="InterPro"/>
</dbReference>
<keyword evidence="5 6" id="KW-0408">Iron</keyword>
<evidence type="ECO:0000259" key="9">
    <source>
        <dbReference type="PROSITE" id="PS51007"/>
    </source>
</evidence>
<feature type="chain" id="PRO_5015673140" evidence="8">
    <location>
        <begin position="30"/>
        <end position="409"/>
    </location>
</feature>
<evidence type="ECO:0000256" key="8">
    <source>
        <dbReference type="SAM" id="SignalP"/>
    </source>
</evidence>
<evidence type="ECO:0000256" key="7">
    <source>
        <dbReference type="SAM" id="MobiDB-lite"/>
    </source>
</evidence>
<feature type="signal peptide" evidence="8">
    <location>
        <begin position="1"/>
        <end position="29"/>
    </location>
</feature>
<dbReference type="GO" id="GO:0004130">
    <property type="term" value="F:cytochrome-c peroxidase activity"/>
    <property type="evidence" value="ECO:0007669"/>
    <property type="project" value="UniProtKB-EC"/>
</dbReference>
<keyword evidence="4 10" id="KW-0560">Oxidoreductase</keyword>
<keyword evidence="3 6" id="KW-0479">Metal-binding</keyword>
<gene>
    <name evidence="10" type="primary">ccpA_3</name>
    <name evidence="10" type="ORF">ENSA5_67980</name>
</gene>
<dbReference type="GO" id="GO:0046872">
    <property type="term" value="F:metal ion binding"/>
    <property type="evidence" value="ECO:0007669"/>
    <property type="project" value="UniProtKB-KW"/>
</dbReference>
<organism evidence="10 11">
    <name type="scientific">Enhygromyxa salina</name>
    <dbReference type="NCBI Taxonomy" id="215803"/>
    <lineage>
        <taxon>Bacteria</taxon>
        <taxon>Pseudomonadati</taxon>
        <taxon>Myxococcota</taxon>
        <taxon>Polyangia</taxon>
        <taxon>Nannocystales</taxon>
        <taxon>Nannocystaceae</taxon>
        <taxon>Enhygromyxa</taxon>
    </lineage>
</organism>
<dbReference type="RefSeq" id="WP_106395931.1">
    <property type="nucleotide sequence ID" value="NZ_PVNK01000295.1"/>
</dbReference>
<keyword evidence="11" id="KW-1185">Reference proteome</keyword>
<sequence>MGARGTRRGSSTALAIAALAALVCGSACGGDDVDVDAHDHDHDHGDAGEEAGGSADGADLPFELPEGFPAPAIPEDNELTAAKIELGRYLFYDEQLSANATQSCGSCHLQELAFTDGAVTPEGSTGELLVRNSLGLTNSGYTSKLTWANPNLDTLEQQILIPMFGEFPVELGITGHEDEVLARFAEDPEYVEMFEAAFPDAEELVSFENIVKALASFIRTLVSGDSPYDRWRGGDEGAISESAKRGGALFFSEELECHHCHGGFNFSLATRHANTTFTQSAFQNTGLYDIDGMGGYPAGNRGLYEFTFVDQDMGRFRPPSLRNVAVTAPYMHDGSVATLAEVVDIYAAGGRLIPEGEPWAGDGRASPYKSGFVMGFELSEQDRADLVAFLESLTDDAFLTDPATSNPFE</sequence>
<dbReference type="AlphaFoldDB" id="A0A2S9XBN6"/>
<dbReference type="InterPro" id="IPR023929">
    <property type="entry name" value="MbnH-like"/>
</dbReference>
<dbReference type="GO" id="GO:0020037">
    <property type="term" value="F:heme binding"/>
    <property type="evidence" value="ECO:0007669"/>
    <property type="project" value="InterPro"/>
</dbReference>
<accession>A0A2S9XBN6</accession>
<dbReference type="PROSITE" id="PS51007">
    <property type="entry name" value="CYTC"/>
    <property type="match status" value="1"/>
</dbReference>
<dbReference type="Pfam" id="PF03150">
    <property type="entry name" value="CCP_MauG"/>
    <property type="match status" value="1"/>
</dbReference>
<evidence type="ECO:0000256" key="6">
    <source>
        <dbReference type="PROSITE-ProRule" id="PRU00433"/>
    </source>
</evidence>
<dbReference type="OrthoDB" id="9805202at2"/>
<evidence type="ECO:0000313" key="10">
    <source>
        <dbReference type="EMBL" id="PRP90101.1"/>
    </source>
</evidence>
<reference evidence="10 11" key="1">
    <citation type="submission" date="2018-03" db="EMBL/GenBank/DDBJ databases">
        <title>Draft Genome Sequences of the Obligatory Marine Myxobacteria Enhygromyxa salina SWB005.</title>
        <authorList>
            <person name="Poehlein A."/>
            <person name="Moghaddam J.A."/>
            <person name="Harms H."/>
            <person name="Alanjari M."/>
            <person name="Koenig G.M."/>
            <person name="Daniel R."/>
            <person name="Schaeberle T.F."/>
        </authorList>
    </citation>
    <scope>NUCLEOTIDE SEQUENCE [LARGE SCALE GENOMIC DNA]</scope>
    <source>
        <strain evidence="10 11">SWB005</strain>
    </source>
</reference>
<dbReference type="InterPro" id="IPR009056">
    <property type="entry name" value="Cyt_c-like_dom"/>
</dbReference>
<evidence type="ECO:0000256" key="3">
    <source>
        <dbReference type="ARBA" id="ARBA00022723"/>
    </source>
</evidence>
<dbReference type="Gene3D" id="1.10.760.10">
    <property type="entry name" value="Cytochrome c-like domain"/>
    <property type="match status" value="2"/>
</dbReference>
<keyword evidence="10" id="KW-0575">Peroxidase</keyword>
<keyword evidence="8" id="KW-0732">Signal</keyword>
<dbReference type="InterPro" id="IPR036909">
    <property type="entry name" value="Cyt_c-like_dom_sf"/>
</dbReference>
<dbReference type="Proteomes" id="UP000237968">
    <property type="component" value="Unassembled WGS sequence"/>
</dbReference>
<dbReference type="NCBIfam" id="TIGR04039">
    <property type="entry name" value="MXAN_0977_Heme2"/>
    <property type="match status" value="1"/>
</dbReference>
<dbReference type="PANTHER" id="PTHR30600:SF14">
    <property type="entry name" value="CYTOCHROME C PEROXIDASE"/>
    <property type="match status" value="1"/>
</dbReference>
<dbReference type="EC" id="1.11.1.5" evidence="10"/>
<evidence type="ECO:0000256" key="1">
    <source>
        <dbReference type="ARBA" id="ARBA00004196"/>
    </source>
</evidence>
<dbReference type="InterPro" id="IPR004852">
    <property type="entry name" value="Di-haem_cyt_c_peroxidsae"/>
</dbReference>
<evidence type="ECO:0000256" key="5">
    <source>
        <dbReference type="ARBA" id="ARBA00023004"/>
    </source>
</evidence>
<evidence type="ECO:0000256" key="4">
    <source>
        <dbReference type="ARBA" id="ARBA00023002"/>
    </source>
</evidence>
<dbReference type="PANTHER" id="PTHR30600">
    <property type="entry name" value="CYTOCHROME C PEROXIDASE-RELATED"/>
    <property type="match status" value="1"/>
</dbReference>
<evidence type="ECO:0000313" key="11">
    <source>
        <dbReference type="Proteomes" id="UP000237968"/>
    </source>
</evidence>
<dbReference type="GO" id="GO:0030313">
    <property type="term" value="C:cell envelope"/>
    <property type="evidence" value="ECO:0007669"/>
    <property type="project" value="UniProtKB-SubCell"/>
</dbReference>
<proteinExistence type="predicted"/>
<keyword evidence="2 6" id="KW-0349">Heme</keyword>